<keyword evidence="3" id="KW-0274">FAD</keyword>
<evidence type="ECO:0000259" key="8">
    <source>
        <dbReference type="Pfam" id="PF01494"/>
    </source>
</evidence>
<dbReference type="AlphaFoldDB" id="A8W7F6"/>
<dbReference type="GO" id="GO:0004502">
    <property type="term" value="F:kynurenine 3-monooxygenase activity"/>
    <property type="evidence" value="ECO:0007669"/>
    <property type="project" value="TreeGrafter"/>
</dbReference>
<feature type="compositionally biased region" description="Basic residues" evidence="7">
    <location>
        <begin position="1"/>
        <end position="11"/>
    </location>
</feature>
<dbReference type="EMBL" id="EU195114">
    <property type="protein sequence ID" value="ABW71854.1"/>
    <property type="molecule type" value="Genomic_DNA"/>
</dbReference>
<keyword evidence="6 9" id="KW-0503">Monooxygenase</keyword>
<evidence type="ECO:0000256" key="7">
    <source>
        <dbReference type="SAM" id="MobiDB-lite"/>
    </source>
</evidence>
<dbReference type="PANTHER" id="PTHR46028:SF2">
    <property type="entry name" value="KYNURENINE 3-MONOOXYGENASE"/>
    <property type="match status" value="1"/>
</dbReference>
<dbReference type="SUPFAM" id="SSF51905">
    <property type="entry name" value="FAD/NAD(P)-binding domain"/>
    <property type="match status" value="1"/>
</dbReference>
<comment type="cofactor">
    <cofactor evidence="1">
        <name>FAD</name>
        <dbReference type="ChEBI" id="CHEBI:57692"/>
    </cofactor>
</comment>
<dbReference type="Gene3D" id="3.50.50.60">
    <property type="entry name" value="FAD/NAD(P)-binding domain"/>
    <property type="match status" value="1"/>
</dbReference>
<keyword evidence="2" id="KW-0285">Flavoprotein</keyword>
<organism evidence="9">
    <name type="scientific">Streptomyces refuineus subsp. thermotolerans</name>
    <dbReference type="NCBI Taxonomy" id="223297"/>
    <lineage>
        <taxon>Bacteria</taxon>
        <taxon>Bacillati</taxon>
        <taxon>Actinomycetota</taxon>
        <taxon>Actinomycetes</taxon>
        <taxon>Kitasatosporales</taxon>
        <taxon>Streptomycetaceae</taxon>
        <taxon>Streptomyces</taxon>
    </lineage>
</organism>
<evidence type="ECO:0000256" key="4">
    <source>
        <dbReference type="ARBA" id="ARBA00022857"/>
    </source>
</evidence>
<evidence type="ECO:0000256" key="3">
    <source>
        <dbReference type="ARBA" id="ARBA00022827"/>
    </source>
</evidence>
<dbReference type="InterPro" id="IPR002938">
    <property type="entry name" value="FAD-bd"/>
</dbReference>
<dbReference type="Pfam" id="PF01494">
    <property type="entry name" value="FAD_binding_3"/>
    <property type="match status" value="1"/>
</dbReference>
<keyword evidence="4" id="KW-0521">NADP</keyword>
<dbReference type="InterPro" id="IPR036188">
    <property type="entry name" value="FAD/NAD-bd_sf"/>
</dbReference>
<evidence type="ECO:0000256" key="5">
    <source>
        <dbReference type="ARBA" id="ARBA00023002"/>
    </source>
</evidence>
<proteinExistence type="predicted"/>
<feature type="domain" description="FAD-binding" evidence="8">
    <location>
        <begin position="46"/>
        <end position="397"/>
    </location>
</feature>
<sequence length="500" mass="55134">MSDARVRRRTRNGSGECSSTSVPSARCRRRTGSPWEVMLPELHRRSVVVIGAGPVGCALALLLRRQGLEVDVFEREPESVGGGSGHSFNLTLTLRGLGCLPRSVRRRLYLQGAVLVKRIIHHRDGAISTQPYGTSDTHHLLSIPRRVLQDILRDQALRVGARIHYGRACVDVDTGRPAALLRDGDGGTSWVEADLLVGCDGANSAVRGAVAAAHPADMWVRRRTIAHGHAEITMDYGDADPTGMHLWPRGDHFLQAQPNRDRTFTTSLFKPLTGDGPRPHFTGLPSADAVSEYCATEFPDVFGRMAGVGRDLTARRPGRLRIIDCAPYHHRRTVLVGDAAHTVVPFFGQGINCSFEDAATLAGLLEKFQFARRDESGTIVEAVADEYSDARVKAGHALAELSLRNLEELSDHVNSRAFLARRALERRLHELHPDLFTPLYQLVAFTNVPYDAVQRMHGEFGAVLDSLCRGRDLRRERDAIIREFVDVYDSGFAAGRLRTG</sequence>
<dbReference type="GO" id="GO:0070189">
    <property type="term" value="P:kynurenine metabolic process"/>
    <property type="evidence" value="ECO:0007669"/>
    <property type="project" value="TreeGrafter"/>
</dbReference>
<dbReference type="GO" id="GO:0071949">
    <property type="term" value="F:FAD binding"/>
    <property type="evidence" value="ECO:0007669"/>
    <property type="project" value="InterPro"/>
</dbReference>
<evidence type="ECO:0000256" key="1">
    <source>
        <dbReference type="ARBA" id="ARBA00001974"/>
    </source>
</evidence>
<dbReference type="PANTHER" id="PTHR46028">
    <property type="entry name" value="KYNURENINE 3-MONOOXYGENASE"/>
    <property type="match status" value="1"/>
</dbReference>
<evidence type="ECO:0000313" key="9">
    <source>
        <dbReference type="EMBL" id="ABW71854.1"/>
    </source>
</evidence>
<dbReference type="PRINTS" id="PR00420">
    <property type="entry name" value="RNGMNOXGNASE"/>
</dbReference>
<feature type="compositionally biased region" description="Polar residues" evidence="7">
    <location>
        <begin position="12"/>
        <end position="23"/>
    </location>
</feature>
<keyword evidence="5" id="KW-0560">Oxidoreductase</keyword>
<evidence type="ECO:0000256" key="6">
    <source>
        <dbReference type="ARBA" id="ARBA00023033"/>
    </source>
</evidence>
<accession>A8W7F6</accession>
<feature type="region of interest" description="Disordered" evidence="7">
    <location>
        <begin position="1"/>
        <end position="27"/>
    </location>
</feature>
<reference evidence="9" key="1">
    <citation type="journal article" date="2007" name="Chem. Biol.">
        <title>Benzodiazepine biosynthesis in Streptomyces refuineus.</title>
        <authorList>
            <person name="Hu Y."/>
            <person name="Phelan V."/>
            <person name="Ntai I."/>
            <person name="Farnet C.M."/>
            <person name="Zazopoulos E."/>
            <person name="Bachmann B.O."/>
        </authorList>
    </citation>
    <scope>NUCLEOTIDE SEQUENCE</scope>
</reference>
<evidence type="ECO:0000256" key="2">
    <source>
        <dbReference type="ARBA" id="ARBA00022630"/>
    </source>
</evidence>
<protein>
    <submittedName>
        <fullName evidence="9">Putative kynurenine 3-monooxygenase</fullName>
    </submittedName>
</protein>
<name>A8W7F6_9ACTN</name>